<dbReference type="Pfam" id="PF10604">
    <property type="entry name" value="Polyketide_cyc2"/>
    <property type="match status" value="1"/>
</dbReference>
<dbReference type="OrthoDB" id="5182747at2"/>
<dbReference type="AlphaFoldDB" id="I4BME4"/>
<accession>I4BME4</accession>
<keyword evidence="2" id="KW-1185">Reference proteome</keyword>
<dbReference type="InterPro" id="IPR023393">
    <property type="entry name" value="START-like_dom_sf"/>
</dbReference>
<dbReference type="PATRIC" id="fig|710421.3.peg.3720"/>
<dbReference type="HOGENOM" id="CLU_140981_0_0_11"/>
<evidence type="ECO:0000313" key="1">
    <source>
        <dbReference type="EMBL" id="AFM18451.1"/>
    </source>
</evidence>
<dbReference type="EMBL" id="CP003053">
    <property type="protein sequence ID" value="AFM18451.1"/>
    <property type="molecule type" value="Genomic_DNA"/>
</dbReference>
<sequence length="150" mass="16515">MTRISRSRAIRAEPSAVWGVLADFGALSDWADGVDHSCLLRRSEDGPHVGIARRIQSGRTTFIETITDYRPPTLLGYDIAGVPRDLAVANRWNVQPAAAGTTTVTLTSTVHLTPHPLRLISERVFARLLAKRSDALLDSLTRRCEECHDA</sequence>
<dbReference type="Gene3D" id="3.30.530.20">
    <property type="match status" value="1"/>
</dbReference>
<dbReference type="eggNOG" id="COG3832">
    <property type="taxonomic scope" value="Bacteria"/>
</dbReference>
<evidence type="ECO:0000313" key="2">
    <source>
        <dbReference type="Proteomes" id="UP000006057"/>
    </source>
</evidence>
<reference evidence="1 2" key="1">
    <citation type="submission" date="2012-06" db="EMBL/GenBank/DDBJ databases">
        <title>Complete sequence of chromosome of Mycobacterium chubuense NBB4.</title>
        <authorList>
            <consortium name="US DOE Joint Genome Institute"/>
            <person name="Lucas S."/>
            <person name="Han J."/>
            <person name="Lapidus A."/>
            <person name="Cheng J.-F."/>
            <person name="Goodwin L."/>
            <person name="Pitluck S."/>
            <person name="Peters L."/>
            <person name="Mikhailova N."/>
            <person name="Teshima H."/>
            <person name="Detter J.C."/>
            <person name="Han C."/>
            <person name="Tapia R."/>
            <person name="Land M."/>
            <person name="Hauser L."/>
            <person name="Kyrpides N."/>
            <person name="Ivanova N."/>
            <person name="Pagani I."/>
            <person name="Mattes T."/>
            <person name="Holmes A."/>
            <person name="Rutledge P."/>
            <person name="Paulsen I."/>
            <person name="Coleman N."/>
            <person name="Woyke T."/>
        </authorList>
    </citation>
    <scope>NUCLEOTIDE SEQUENCE [LARGE SCALE GENOMIC DNA]</scope>
    <source>
        <strain evidence="1 2">NBB4</strain>
    </source>
</reference>
<dbReference type="InterPro" id="IPR019587">
    <property type="entry name" value="Polyketide_cyclase/dehydratase"/>
</dbReference>
<dbReference type="RefSeq" id="WP_014816925.1">
    <property type="nucleotide sequence ID" value="NC_018027.1"/>
</dbReference>
<name>I4BME4_MYCCN</name>
<organism evidence="1 2">
    <name type="scientific">Mycolicibacterium chubuense (strain NBB4)</name>
    <name type="common">Mycobacterium chubuense</name>
    <dbReference type="NCBI Taxonomy" id="710421"/>
    <lineage>
        <taxon>Bacteria</taxon>
        <taxon>Bacillati</taxon>
        <taxon>Actinomycetota</taxon>
        <taxon>Actinomycetes</taxon>
        <taxon>Mycobacteriales</taxon>
        <taxon>Mycobacteriaceae</taxon>
        <taxon>Mycolicibacterium</taxon>
    </lineage>
</organism>
<gene>
    <name evidence="1" type="ordered locus">Mycch_3719</name>
</gene>
<dbReference type="Proteomes" id="UP000006057">
    <property type="component" value="Chromosome"/>
</dbReference>
<proteinExistence type="predicted"/>
<dbReference type="KEGG" id="mcb:Mycch_3719"/>
<dbReference type="STRING" id="710421.Mycch_3719"/>
<protein>
    <submittedName>
        <fullName evidence="1">Polyketide cyclase / dehydrase and lipid transport</fullName>
    </submittedName>
</protein>
<dbReference type="SUPFAM" id="SSF55961">
    <property type="entry name" value="Bet v1-like"/>
    <property type="match status" value="1"/>
</dbReference>